<dbReference type="PANTHER" id="PTHR46438">
    <property type="entry name" value="ALPHA/BETA-HYDROLASES SUPERFAMILY PROTEIN"/>
    <property type="match status" value="1"/>
</dbReference>
<gene>
    <name evidence="2" type="ORF">EV191_11683</name>
</gene>
<evidence type="ECO:0000313" key="3">
    <source>
        <dbReference type="Proteomes" id="UP000294911"/>
    </source>
</evidence>
<dbReference type="Proteomes" id="UP000294911">
    <property type="component" value="Unassembled WGS sequence"/>
</dbReference>
<dbReference type="SUPFAM" id="SSF53474">
    <property type="entry name" value="alpha/beta-Hydrolases"/>
    <property type="match status" value="1"/>
</dbReference>
<accession>A0A4R2Q970</accession>
<dbReference type="AlphaFoldDB" id="A0A4R2Q970"/>
<reference evidence="2 3" key="1">
    <citation type="submission" date="2019-03" db="EMBL/GenBank/DDBJ databases">
        <title>Genomic Encyclopedia of Type Strains, Phase IV (KMG-IV): sequencing the most valuable type-strain genomes for metagenomic binning, comparative biology and taxonomic classification.</title>
        <authorList>
            <person name="Goeker M."/>
        </authorList>
    </citation>
    <scope>NUCLEOTIDE SEQUENCE [LARGE SCALE GENOMIC DNA]</scope>
    <source>
        <strain evidence="2 3">DSM 45765</strain>
    </source>
</reference>
<organism evidence="2 3">
    <name type="scientific">Tamaricihabitans halophyticus</name>
    <dbReference type="NCBI Taxonomy" id="1262583"/>
    <lineage>
        <taxon>Bacteria</taxon>
        <taxon>Bacillati</taxon>
        <taxon>Actinomycetota</taxon>
        <taxon>Actinomycetes</taxon>
        <taxon>Pseudonocardiales</taxon>
        <taxon>Pseudonocardiaceae</taxon>
        <taxon>Tamaricihabitans</taxon>
    </lineage>
</organism>
<feature type="domain" description="AB hydrolase-1" evidence="1">
    <location>
        <begin position="66"/>
        <end position="291"/>
    </location>
</feature>
<evidence type="ECO:0000313" key="2">
    <source>
        <dbReference type="EMBL" id="TCP45440.1"/>
    </source>
</evidence>
<comment type="caution">
    <text evidence="2">The sequence shown here is derived from an EMBL/GenBank/DDBJ whole genome shotgun (WGS) entry which is preliminary data.</text>
</comment>
<dbReference type="Gene3D" id="3.40.50.1820">
    <property type="entry name" value="alpha/beta hydrolase"/>
    <property type="match status" value="1"/>
</dbReference>
<dbReference type="Pfam" id="PF12697">
    <property type="entry name" value="Abhydrolase_6"/>
    <property type="match status" value="1"/>
</dbReference>
<dbReference type="InterPro" id="IPR029058">
    <property type="entry name" value="AB_hydrolase_fold"/>
</dbReference>
<name>A0A4R2Q970_9PSEU</name>
<dbReference type="EMBL" id="SLXQ01000016">
    <property type="protein sequence ID" value="TCP45440.1"/>
    <property type="molecule type" value="Genomic_DNA"/>
</dbReference>
<protein>
    <submittedName>
        <fullName evidence="2">Pimeloyl-ACP methyl ester carboxylesterase</fullName>
    </submittedName>
</protein>
<proteinExistence type="predicted"/>
<dbReference type="InterPro" id="IPR000073">
    <property type="entry name" value="AB_hydrolase_1"/>
</dbReference>
<evidence type="ECO:0000259" key="1">
    <source>
        <dbReference type="Pfam" id="PF12697"/>
    </source>
</evidence>
<dbReference type="PANTHER" id="PTHR46438:SF11">
    <property type="entry name" value="LIPASE-RELATED"/>
    <property type="match status" value="1"/>
</dbReference>
<dbReference type="RefSeq" id="WP_165913093.1">
    <property type="nucleotide sequence ID" value="NZ_SLXQ01000016.1"/>
</dbReference>
<keyword evidence="3" id="KW-1185">Reference proteome</keyword>
<dbReference type="GO" id="GO:0003824">
    <property type="term" value="F:catalytic activity"/>
    <property type="evidence" value="ECO:0007669"/>
    <property type="project" value="UniProtKB-ARBA"/>
</dbReference>
<sequence>MRVAHFTSVEGRSRFRAAYDRAMDALPVPALTQDVDTPFGSVRMLRFERAGKSTVGGSGAAGGEPFVLLPGKAAPAAMWAPNLAALTAERTVYAIDLLGEPGMSVQSVPIRRTADQVSWLRAALASIEADRVHLVGHSIGGWHALTFAAHAPEHLASVAILDPANTLDRIPMSTVVRSIGATSIAPAWLRRRFFASLADDTEVDTQDPIVDLLDIAMRCHSSALPLPERPKPAMLRSVRVPALVVLGGRSTMLDPERARAVAEAQLPDARVEVWSDASHALPGEHPERTAARLLEFAREARR</sequence>